<evidence type="ECO:0000313" key="2">
    <source>
        <dbReference type="EMBL" id="CDW80284.1"/>
    </source>
</evidence>
<keyword evidence="1" id="KW-0812">Transmembrane</keyword>
<feature type="transmembrane region" description="Helical" evidence="1">
    <location>
        <begin position="66"/>
        <end position="91"/>
    </location>
</feature>
<feature type="transmembrane region" description="Helical" evidence="1">
    <location>
        <begin position="34"/>
        <end position="54"/>
    </location>
</feature>
<proteinExistence type="predicted"/>
<dbReference type="OrthoDB" id="322682at2759"/>
<gene>
    <name evidence="2" type="primary">Contig1529.g1668</name>
    <name evidence="2" type="ORF">STYLEM_9280</name>
</gene>
<dbReference type="EMBL" id="CCKQ01008818">
    <property type="protein sequence ID" value="CDW80284.1"/>
    <property type="molecule type" value="Genomic_DNA"/>
</dbReference>
<evidence type="ECO:0000313" key="3">
    <source>
        <dbReference type="Proteomes" id="UP000039865"/>
    </source>
</evidence>
<name>A0A078ADF9_STYLE</name>
<evidence type="ECO:0000256" key="1">
    <source>
        <dbReference type="SAM" id="Phobius"/>
    </source>
</evidence>
<dbReference type="InParanoid" id="A0A078ADF9"/>
<organism evidence="2 3">
    <name type="scientific">Stylonychia lemnae</name>
    <name type="common">Ciliate</name>
    <dbReference type="NCBI Taxonomy" id="5949"/>
    <lineage>
        <taxon>Eukaryota</taxon>
        <taxon>Sar</taxon>
        <taxon>Alveolata</taxon>
        <taxon>Ciliophora</taxon>
        <taxon>Intramacronucleata</taxon>
        <taxon>Spirotrichea</taxon>
        <taxon>Stichotrichia</taxon>
        <taxon>Sporadotrichida</taxon>
        <taxon>Oxytrichidae</taxon>
        <taxon>Stylonychinae</taxon>
        <taxon>Stylonychia</taxon>
    </lineage>
</organism>
<keyword evidence="1" id="KW-0472">Membrane</keyword>
<dbReference type="AlphaFoldDB" id="A0A078ADF9"/>
<accession>A0A078ADF9</accession>
<evidence type="ECO:0008006" key="4">
    <source>
        <dbReference type="Google" id="ProtNLM"/>
    </source>
</evidence>
<reference evidence="2 3" key="1">
    <citation type="submission" date="2014-06" db="EMBL/GenBank/DDBJ databases">
        <authorList>
            <person name="Swart Estienne"/>
        </authorList>
    </citation>
    <scope>NUCLEOTIDE SEQUENCE [LARGE SCALE GENOMIC DNA]</scope>
    <source>
        <strain evidence="2 3">130c</strain>
    </source>
</reference>
<keyword evidence="1" id="KW-1133">Transmembrane helix</keyword>
<sequence length="169" mass="20440">MYTSANDQLNSQFNNKITFYEQYKQPLRFLQRTLVPISITAMCGTITYPIAVRITRSRIFKLRNFYAIHIAIAPFLSVIHLNIFAALHMYFNIKQKEDDKITTKIEYGQYYNILKEKLLKKEFKTQSIEYLQKFENSKERKELYDRLDQIEKDDYKIGYDLKQYLKNRF</sequence>
<protein>
    <recommendedName>
        <fullName evidence="4">Transmembrane protein</fullName>
    </recommendedName>
</protein>
<keyword evidence="3" id="KW-1185">Reference proteome</keyword>
<dbReference type="Proteomes" id="UP000039865">
    <property type="component" value="Unassembled WGS sequence"/>
</dbReference>